<dbReference type="InterPro" id="IPR008949">
    <property type="entry name" value="Isoprenoid_synthase_dom_sf"/>
</dbReference>
<comment type="caution">
    <text evidence="4">The sequence shown here is derived from an EMBL/GenBank/DDBJ whole genome shotgun (WGS) entry which is preliminary data.</text>
</comment>
<dbReference type="Gene3D" id="1.10.600.10">
    <property type="entry name" value="Farnesyl Diphosphate Synthase"/>
    <property type="match status" value="1"/>
</dbReference>
<reference evidence="5" key="1">
    <citation type="journal article" date="2017" name="Plant J.">
        <title>The pomegranate (Punica granatum L.) genome and the genomics of punicalagin biosynthesis.</title>
        <authorList>
            <person name="Qin G."/>
            <person name="Xu C."/>
            <person name="Ming R."/>
            <person name="Tang H."/>
            <person name="Guyot R."/>
            <person name="Kramer E.M."/>
            <person name="Hu Y."/>
            <person name="Yi X."/>
            <person name="Qi Y."/>
            <person name="Xu X."/>
            <person name="Gao Z."/>
            <person name="Pan H."/>
            <person name="Jian J."/>
            <person name="Tian Y."/>
            <person name="Yue Z."/>
            <person name="Xu Y."/>
        </authorList>
    </citation>
    <scope>NUCLEOTIDE SEQUENCE [LARGE SCALE GENOMIC DNA]</scope>
    <source>
        <strain evidence="5">cv. Dabenzi</strain>
    </source>
</reference>
<dbReference type="PANTHER" id="PTHR43281">
    <property type="entry name" value="FARNESYL DIPHOSPHATE SYNTHASE"/>
    <property type="match status" value="1"/>
</dbReference>
<protein>
    <submittedName>
        <fullName evidence="4">Uncharacterized protein</fullName>
    </submittedName>
</protein>
<comment type="cofactor">
    <cofactor evidence="1">
        <name>Mg(2+)</name>
        <dbReference type="ChEBI" id="CHEBI:18420"/>
    </cofactor>
</comment>
<proteinExistence type="predicted"/>
<gene>
    <name evidence="4" type="ORF">CDL15_Pgr013563</name>
</gene>
<dbReference type="Proteomes" id="UP000197138">
    <property type="component" value="Unassembled WGS sequence"/>
</dbReference>
<evidence type="ECO:0000256" key="3">
    <source>
        <dbReference type="ARBA" id="ARBA00022842"/>
    </source>
</evidence>
<dbReference type="EMBL" id="MTKT01005554">
    <property type="protein sequence ID" value="OWM66346.1"/>
    <property type="molecule type" value="Genomic_DNA"/>
</dbReference>
<name>A0A218W121_PUNGR</name>
<dbReference type="AlphaFoldDB" id="A0A218W121"/>
<evidence type="ECO:0000313" key="4">
    <source>
        <dbReference type="EMBL" id="OWM66346.1"/>
    </source>
</evidence>
<accession>A0A218W121</accession>
<dbReference type="SUPFAM" id="SSF48576">
    <property type="entry name" value="Terpenoid synthases"/>
    <property type="match status" value="1"/>
</dbReference>
<evidence type="ECO:0000256" key="2">
    <source>
        <dbReference type="ARBA" id="ARBA00022723"/>
    </source>
</evidence>
<dbReference type="GO" id="GO:0004311">
    <property type="term" value="F:geranylgeranyl diphosphate synthase activity"/>
    <property type="evidence" value="ECO:0007669"/>
    <property type="project" value="TreeGrafter"/>
</dbReference>
<evidence type="ECO:0000256" key="1">
    <source>
        <dbReference type="ARBA" id="ARBA00001946"/>
    </source>
</evidence>
<dbReference type="PANTHER" id="PTHR43281:SF24">
    <property type="entry name" value="OS07G0580900 PROTEIN"/>
    <property type="match status" value="1"/>
</dbReference>
<organism evidence="4 5">
    <name type="scientific">Punica granatum</name>
    <name type="common">Pomegranate</name>
    <dbReference type="NCBI Taxonomy" id="22663"/>
    <lineage>
        <taxon>Eukaryota</taxon>
        <taxon>Viridiplantae</taxon>
        <taxon>Streptophyta</taxon>
        <taxon>Embryophyta</taxon>
        <taxon>Tracheophyta</taxon>
        <taxon>Spermatophyta</taxon>
        <taxon>Magnoliopsida</taxon>
        <taxon>eudicotyledons</taxon>
        <taxon>Gunneridae</taxon>
        <taxon>Pentapetalae</taxon>
        <taxon>rosids</taxon>
        <taxon>malvids</taxon>
        <taxon>Myrtales</taxon>
        <taxon>Lythraceae</taxon>
        <taxon>Punica</taxon>
    </lineage>
</organism>
<keyword evidence="3" id="KW-0460">Magnesium</keyword>
<evidence type="ECO:0000313" key="5">
    <source>
        <dbReference type="Proteomes" id="UP000197138"/>
    </source>
</evidence>
<sequence length="118" mass="13008">MTGLQEAREILSFCNDRSTGKRFAILASDALSALAIEHFAGETKSKSPAQTVRALREIARFIGAESIMAGKEADISSEGMLDEGLKELEFINWHKTETLFEASGHAWGNHGRWVRQGD</sequence>
<keyword evidence="2" id="KW-0479">Metal-binding</keyword>
<dbReference type="GO" id="GO:0046872">
    <property type="term" value="F:metal ion binding"/>
    <property type="evidence" value="ECO:0007669"/>
    <property type="project" value="UniProtKB-KW"/>
</dbReference>